<keyword evidence="2" id="KW-1185">Reference proteome</keyword>
<gene>
    <name evidence="1" type="ORF">AA0228_0027</name>
</gene>
<organism evidence="1 2">
    <name type="scientific">Gluconobacter frateurii NRIC 0228</name>
    <dbReference type="NCBI Taxonomy" id="1307946"/>
    <lineage>
        <taxon>Bacteria</taxon>
        <taxon>Pseudomonadati</taxon>
        <taxon>Pseudomonadota</taxon>
        <taxon>Alphaproteobacteria</taxon>
        <taxon>Acetobacterales</taxon>
        <taxon>Acetobacteraceae</taxon>
        <taxon>Gluconobacter</taxon>
    </lineage>
</organism>
<evidence type="ECO:0000313" key="1">
    <source>
        <dbReference type="EMBL" id="GBR07509.1"/>
    </source>
</evidence>
<proteinExistence type="predicted"/>
<sequence length="218" mass="22921">MTTALDAIKSAYPDRYYASTDGSVVTGVLDVWGGTTNNPQAQINVLALPAVSDLVVLTEDQFAESVGATNIPVSGGALVYASRYAAQFDHTAAQPTGVTGWYDLWTLGSHKNLPGLDDLLLLSGADWQALGGDYAYKGDKGVQDGKLVDYTPPPVPVPLPDQAKSEQAWIQYQVNLAAAMGEAFTDPMKAYVKAIAAIADGTDTTSTALPARPDPIMA</sequence>
<accession>A0ABQ0Q732</accession>
<reference evidence="1" key="1">
    <citation type="submission" date="2013-04" db="EMBL/GenBank/DDBJ databases">
        <title>The genome sequencing project of 58 acetic acid bacteria.</title>
        <authorList>
            <person name="Okamoto-Kainuma A."/>
            <person name="Ishikawa M."/>
            <person name="Umino S."/>
            <person name="Koizumi Y."/>
            <person name="Shiwa Y."/>
            <person name="Yoshikawa H."/>
            <person name="Matsutani M."/>
            <person name="Matsushita K."/>
        </authorList>
    </citation>
    <scope>NUCLEOTIDE SEQUENCE</scope>
    <source>
        <strain evidence="1">NRIC 0228</strain>
    </source>
</reference>
<name>A0ABQ0Q732_9PROT</name>
<dbReference type="EMBL" id="BAQW01000001">
    <property type="protein sequence ID" value="GBR07509.1"/>
    <property type="molecule type" value="Genomic_DNA"/>
</dbReference>
<protein>
    <submittedName>
        <fullName evidence="1">Uncharacterized protein</fullName>
    </submittedName>
</protein>
<dbReference type="Proteomes" id="UP001061070">
    <property type="component" value="Unassembled WGS sequence"/>
</dbReference>
<dbReference type="RefSeq" id="WP_099181128.1">
    <property type="nucleotide sequence ID" value="NZ_BAQW01000001.1"/>
</dbReference>
<evidence type="ECO:0000313" key="2">
    <source>
        <dbReference type="Proteomes" id="UP001061070"/>
    </source>
</evidence>
<comment type="caution">
    <text evidence="1">The sequence shown here is derived from an EMBL/GenBank/DDBJ whole genome shotgun (WGS) entry which is preliminary data.</text>
</comment>